<reference evidence="1 2" key="1">
    <citation type="submission" date="2014-09" db="EMBL/GenBank/DDBJ databases">
        <title>Butyrate-producing bacteria isolated from human gut.</title>
        <authorList>
            <person name="Zhang Q."/>
            <person name="Zhao L."/>
        </authorList>
    </citation>
    <scope>NUCLEOTIDE SEQUENCE [LARGE SCALE GENOMIC DNA]</scope>
    <source>
        <strain evidence="1 2">21</strain>
    </source>
</reference>
<sequence length="145" mass="17862">MRYERKKEENSEVFYEVLDNSTKAAEFSYQQKFDETGQVCEQFWIRRIHLEQKCLDYRYLDAILQFIQYKCWCSGCRSMYVRLSARNLMDIERYKRYGFYVIAQEEQTTVQGEVSCAYVLKYPLPREWEEMMNKKERAFYYEGKR</sequence>
<dbReference type="Proteomes" id="UP000245288">
    <property type="component" value="Unassembled WGS sequence"/>
</dbReference>
<evidence type="ECO:0000313" key="1">
    <source>
        <dbReference type="EMBL" id="PWE86515.1"/>
    </source>
</evidence>
<gene>
    <name evidence="1" type="ORF">LG34_09660</name>
</gene>
<dbReference type="RefSeq" id="WP_109215822.1">
    <property type="nucleotide sequence ID" value="NZ_CABMEW010000008.1"/>
</dbReference>
<comment type="caution">
    <text evidence="1">The sequence shown here is derived from an EMBL/GenBank/DDBJ whole genome shotgun (WGS) entry which is preliminary data.</text>
</comment>
<dbReference type="EMBL" id="JRFU01000104">
    <property type="protein sequence ID" value="PWE86515.1"/>
    <property type="molecule type" value="Genomic_DNA"/>
</dbReference>
<evidence type="ECO:0008006" key="3">
    <source>
        <dbReference type="Google" id="ProtNLM"/>
    </source>
</evidence>
<name>A0A2V1JSN5_EUBRA</name>
<dbReference type="AlphaFoldDB" id="A0A2V1JSN5"/>
<organism evidence="1 2">
    <name type="scientific">Eubacterium ramulus</name>
    <dbReference type="NCBI Taxonomy" id="39490"/>
    <lineage>
        <taxon>Bacteria</taxon>
        <taxon>Bacillati</taxon>
        <taxon>Bacillota</taxon>
        <taxon>Clostridia</taxon>
        <taxon>Eubacteriales</taxon>
        <taxon>Eubacteriaceae</taxon>
        <taxon>Eubacterium</taxon>
    </lineage>
</organism>
<dbReference type="OrthoDB" id="9906691at2"/>
<protein>
    <recommendedName>
        <fullName evidence="3">N-acetyltransferase domain-containing protein</fullName>
    </recommendedName>
</protein>
<proteinExistence type="predicted"/>
<keyword evidence="2" id="KW-1185">Reference proteome</keyword>
<accession>A0A2V1JSN5</accession>
<evidence type="ECO:0000313" key="2">
    <source>
        <dbReference type="Proteomes" id="UP000245288"/>
    </source>
</evidence>